<dbReference type="EMBL" id="QKQP01000001">
    <property type="protein sequence ID" value="PZD82433.1"/>
    <property type="molecule type" value="Genomic_DNA"/>
</dbReference>
<dbReference type="OrthoDB" id="8565485at2"/>
<dbReference type="CDD" id="cd16892">
    <property type="entry name" value="LT_VirB1-like"/>
    <property type="match status" value="1"/>
</dbReference>
<dbReference type="Gene3D" id="1.10.530.10">
    <property type="match status" value="1"/>
</dbReference>
<dbReference type="SUPFAM" id="SSF53955">
    <property type="entry name" value="Lysozyme-like"/>
    <property type="match status" value="1"/>
</dbReference>
<evidence type="ECO:0000313" key="2">
    <source>
        <dbReference type="EMBL" id="PZD82433.1"/>
    </source>
</evidence>
<evidence type="ECO:0000259" key="1">
    <source>
        <dbReference type="Pfam" id="PF01464"/>
    </source>
</evidence>
<dbReference type="AlphaFoldDB" id="A0A2W1K6U8"/>
<protein>
    <recommendedName>
        <fullName evidence="1">Transglycosylase SLT domain-containing protein</fullName>
    </recommendedName>
</protein>
<proteinExistence type="predicted"/>
<dbReference type="InterPro" id="IPR008258">
    <property type="entry name" value="Transglycosylase_SLT_dom_1"/>
</dbReference>
<reference evidence="2 3" key="1">
    <citation type="submission" date="2018-06" db="EMBL/GenBank/DDBJ databases">
        <title>Draft sequence of Acidithiobacillus ferrooxidans CCM 4253.</title>
        <authorList>
            <person name="Moya-Beltran A."/>
            <person name="Castro M."/>
            <person name="Covarrubias P.C."/>
            <person name="Issotta F."/>
            <person name="Janiczek O."/>
            <person name="Mandl M."/>
            <person name="Kucera J."/>
            <person name="Quatrini R."/>
        </authorList>
    </citation>
    <scope>NUCLEOTIDE SEQUENCE [LARGE SCALE GENOMIC DNA]</scope>
    <source>
        <strain evidence="2 3">CCM 4253</strain>
    </source>
</reference>
<dbReference type="Proteomes" id="UP000248886">
    <property type="component" value="Unassembled WGS sequence"/>
</dbReference>
<gene>
    <name evidence="2" type="ORF">DN052_05290</name>
</gene>
<dbReference type="Pfam" id="PF01464">
    <property type="entry name" value="SLT"/>
    <property type="match status" value="1"/>
</dbReference>
<sequence>MRLRDHRAPGKPAVPAVAKWGSRPAGLVDIPCLEARRVIPLQALQAATGATPVTQLAAQCAPFVAPSTMAAVVQVESGGRALVILDNATGRDYNPSSVQQGVSTIDRLLAEGHRQLDVGIAQVDTENFAAYHLTPATALNACTNIRAGARILQAAYKQAVAAYGPGQVALYHAFEAYNSGRLNDDPSYANKILAAAGIPVQVQGNGSLVYHHVRHYKNPFTVYWKPIKGATPIKVDTHYRGSVSGLAATVRW</sequence>
<name>A0A2W1K6U8_ACIFR</name>
<comment type="caution">
    <text evidence="2">The sequence shown here is derived from an EMBL/GenBank/DDBJ whole genome shotgun (WGS) entry which is preliminary data.</text>
</comment>
<dbReference type="InterPro" id="IPR023346">
    <property type="entry name" value="Lysozyme-like_dom_sf"/>
</dbReference>
<feature type="domain" description="Transglycosylase SLT" evidence="1">
    <location>
        <begin position="57"/>
        <end position="183"/>
    </location>
</feature>
<organism evidence="2 3">
    <name type="scientific">Acidithiobacillus ferrooxidans</name>
    <name type="common">Thiobacillus ferrooxidans</name>
    <dbReference type="NCBI Taxonomy" id="920"/>
    <lineage>
        <taxon>Bacteria</taxon>
        <taxon>Pseudomonadati</taxon>
        <taxon>Pseudomonadota</taxon>
        <taxon>Acidithiobacillia</taxon>
        <taxon>Acidithiobacillales</taxon>
        <taxon>Acidithiobacillaceae</taxon>
        <taxon>Acidithiobacillus</taxon>
    </lineage>
</organism>
<evidence type="ECO:0000313" key="3">
    <source>
        <dbReference type="Proteomes" id="UP000248886"/>
    </source>
</evidence>
<accession>A0A2W1K6U8</accession>